<feature type="compositionally biased region" description="Basic and acidic residues" evidence="6">
    <location>
        <begin position="297"/>
        <end position="372"/>
    </location>
</feature>
<dbReference type="AlphaFoldDB" id="A0A9D3QGY3"/>
<evidence type="ECO:0000256" key="4">
    <source>
        <dbReference type="ARBA" id="ARBA00023054"/>
    </source>
</evidence>
<name>A0A9D3QGY3_MEGAT</name>
<feature type="compositionally biased region" description="Basic and acidic residues" evidence="6">
    <location>
        <begin position="209"/>
        <end position="277"/>
    </location>
</feature>
<evidence type="ECO:0000313" key="7">
    <source>
        <dbReference type="EMBL" id="KAG7487308.1"/>
    </source>
</evidence>
<feature type="compositionally biased region" description="Low complexity" evidence="6">
    <location>
        <begin position="89"/>
        <end position="101"/>
    </location>
</feature>
<dbReference type="GO" id="GO:0000226">
    <property type="term" value="P:microtubule cytoskeleton organization"/>
    <property type="evidence" value="ECO:0007669"/>
    <property type="project" value="InterPro"/>
</dbReference>
<accession>A0A9D3QGY3</accession>
<comment type="similarity">
    <text evidence="2">Belongs to the MAP7 family.</text>
</comment>
<evidence type="ECO:0008006" key="9">
    <source>
        <dbReference type="Google" id="ProtNLM"/>
    </source>
</evidence>
<feature type="compositionally biased region" description="Polar residues" evidence="6">
    <location>
        <begin position="160"/>
        <end position="170"/>
    </location>
</feature>
<feature type="region of interest" description="Disordered" evidence="6">
    <location>
        <begin position="432"/>
        <end position="497"/>
    </location>
</feature>
<dbReference type="Pfam" id="PF05672">
    <property type="entry name" value="MAP7"/>
    <property type="match status" value="1"/>
</dbReference>
<keyword evidence="4" id="KW-0175">Coiled coil</keyword>
<evidence type="ECO:0000256" key="6">
    <source>
        <dbReference type="SAM" id="MobiDB-lite"/>
    </source>
</evidence>
<dbReference type="OrthoDB" id="8897990at2759"/>
<sequence length="609" mass="68726">MEQTAPCPRRRSDGSVRECLFFPVLERNEQERLEALMRRTLERSLQLEHRPKRWTWGGPTAPADDLSENAPPTLTSDLPHDLSAPPPAASQSSDASPSPHRSPYRSLSRVDHGTAPQGSAKECGGALASPDTPQREISGGARTAVSPVTTTPMRRVESPATPTRSSSPLIQSKPRRVRSSNGRAQSPCSVGQYPPSPMRHGPTTPGTEGSRKGEGEEKGTRDLRRHGSLERKTSKTDTPEKKTSKNDTLERKTSKTDTPEKKMPKSSSRDLSVDRSAEPSPVTPTGKPIAGTTDAEEASRLLAERRRQARLQKELEEKQRREQEEEERLRLEELRRKQEEERVRQEEEARRAEEARQRQEQERRRCEEEERRQRERRWMELQAQIEREREEAEQRARKEAERLRLEREQIKLQEDQERLQRKKRIEEIMRRTRRSDNEVKREEVRVEPPSPISLLHPLRSPLLGSPGGVQVNGQSAWMRPSVSPQPPPTGSPLITLGPLEVRSNGAEEFPDEVQAMDVSPVSKEDLVSIPEFSPVEEVQSNGTSNARALQDLLELTGHVPFPKLPPAAPLDDCNRNLIEGFCSAGTDTQLIQTLTPPPSDTRNVQQPEC</sequence>
<dbReference type="EMBL" id="JAFDVH010000002">
    <property type="protein sequence ID" value="KAG7487308.1"/>
    <property type="molecule type" value="Genomic_DNA"/>
</dbReference>
<evidence type="ECO:0000256" key="5">
    <source>
        <dbReference type="ARBA" id="ARBA00023212"/>
    </source>
</evidence>
<dbReference type="InterPro" id="IPR051483">
    <property type="entry name" value="MAP7_domain-containing"/>
</dbReference>
<dbReference type="GO" id="GO:0015630">
    <property type="term" value="C:microtubule cytoskeleton"/>
    <property type="evidence" value="ECO:0007669"/>
    <property type="project" value="InterPro"/>
</dbReference>
<evidence type="ECO:0000256" key="2">
    <source>
        <dbReference type="ARBA" id="ARBA00007525"/>
    </source>
</evidence>
<keyword evidence="5" id="KW-0206">Cytoskeleton</keyword>
<dbReference type="PANTHER" id="PTHR15073:SF3">
    <property type="entry name" value="MAP7 DOMAIN-CONTAINING PROTEIN 2"/>
    <property type="match status" value="1"/>
</dbReference>
<comment type="caution">
    <text evidence="7">The sequence shown here is derived from an EMBL/GenBank/DDBJ whole genome shotgun (WGS) entry which is preliminary data.</text>
</comment>
<comment type="subcellular location">
    <subcellularLocation>
        <location evidence="1">Cytoplasm</location>
        <location evidence="1">Cytoskeleton</location>
    </subcellularLocation>
</comment>
<dbReference type="Proteomes" id="UP001046870">
    <property type="component" value="Chromosome 2"/>
</dbReference>
<evidence type="ECO:0000256" key="3">
    <source>
        <dbReference type="ARBA" id="ARBA00022490"/>
    </source>
</evidence>
<evidence type="ECO:0000313" key="8">
    <source>
        <dbReference type="Proteomes" id="UP001046870"/>
    </source>
</evidence>
<feature type="compositionally biased region" description="Polar residues" evidence="6">
    <location>
        <begin position="179"/>
        <end position="189"/>
    </location>
</feature>
<feature type="compositionally biased region" description="Basic and acidic residues" evidence="6">
    <location>
        <begin position="432"/>
        <end position="446"/>
    </location>
</feature>
<dbReference type="InterPro" id="IPR008604">
    <property type="entry name" value="MAP7_fam"/>
</dbReference>
<organism evidence="7 8">
    <name type="scientific">Megalops atlanticus</name>
    <name type="common">Tarpon</name>
    <name type="synonym">Clupea gigantea</name>
    <dbReference type="NCBI Taxonomy" id="7932"/>
    <lineage>
        <taxon>Eukaryota</taxon>
        <taxon>Metazoa</taxon>
        <taxon>Chordata</taxon>
        <taxon>Craniata</taxon>
        <taxon>Vertebrata</taxon>
        <taxon>Euteleostomi</taxon>
        <taxon>Actinopterygii</taxon>
        <taxon>Neopterygii</taxon>
        <taxon>Teleostei</taxon>
        <taxon>Elopiformes</taxon>
        <taxon>Megalopidae</taxon>
        <taxon>Megalops</taxon>
    </lineage>
</organism>
<keyword evidence="8" id="KW-1185">Reference proteome</keyword>
<proteinExistence type="inferred from homology"/>
<dbReference type="PANTHER" id="PTHR15073">
    <property type="entry name" value="MICROTUBULE-ASSOCIATED PROTEIN"/>
    <property type="match status" value="1"/>
</dbReference>
<feature type="region of interest" description="Disordered" evidence="6">
    <location>
        <begin position="587"/>
        <end position="609"/>
    </location>
</feature>
<reference evidence="7" key="1">
    <citation type="submission" date="2021-01" db="EMBL/GenBank/DDBJ databases">
        <authorList>
            <person name="Zahm M."/>
            <person name="Roques C."/>
            <person name="Cabau C."/>
            <person name="Klopp C."/>
            <person name="Donnadieu C."/>
            <person name="Jouanno E."/>
            <person name="Lampietro C."/>
            <person name="Louis A."/>
            <person name="Herpin A."/>
            <person name="Echchiki A."/>
            <person name="Berthelot C."/>
            <person name="Parey E."/>
            <person name="Roest-Crollius H."/>
            <person name="Braasch I."/>
            <person name="Postlethwait J."/>
            <person name="Bobe J."/>
            <person name="Montfort J."/>
            <person name="Bouchez O."/>
            <person name="Begum T."/>
            <person name="Mejri S."/>
            <person name="Adams A."/>
            <person name="Chen W.-J."/>
            <person name="Guiguen Y."/>
        </authorList>
    </citation>
    <scope>NUCLEOTIDE SEQUENCE</scope>
    <source>
        <strain evidence="7">YG-15Mar2019-1</strain>
        <tissue evidence="7">Brain</tissue>
    </source>
</reference>
<keyword evidence="3" id="KW-0963">Cytoplasm</keyword>
<protein>
    <recommendedName>
        <fullName evidence="9">MAP7 domain containing 2</fullName>
    </recommendedName>
</protein>
<evidence type="ECO:0000256" key="1">
    <source>
        <dbReference type="ARBA" id="ARBA00004245"/>
    </source>
</evidence>
<feature type="region of interest" description="Disordered" evidence="6">
    <location>
        <begin position="44"/>
        <end position="372"/>
    </location>
</feature>
<gene>
    <name evidence="7" type="ORF">MATL_G00021940</name>
</gene>